<dbReference type="PROSITE" id="PS00154">
    <property type="entry name" value="ATPASE_E1_E2"/>
    <property type="match status" value="1"/>
</dbReference>
<dbReference type="Gene3D" id="3.40.50.1000">
    <property type="entry name" value="HAD superfamily/HAD-like"/>
    <property type="match status" value="1"/>
</dbReference>
<keyword evidence="6" id="KW-0597">Phosphoprotein</keyword>
<evidence type="ECO:0000259" key="19">
    <source>
        <dbReference type="SMART" id="SM00831"/>
    </source>
</evidence>
<dbReference type="GO" id="GO:1902600">
    <property type="term" value="P:proton transmembrane transport"/>
    <property type="evidence" value="ECO:0007669"/>
    <property type="project" value="TreeGrafter"/>
</dbReference>
<feature type="transmembrane region" description="Helical" evidence="18">
    <location>
        <begin position="268"/>
        <end position="293"/>
    </location>
</feature>
<dbReference type="InterPro" id="IPR006068">
    <property type="entry name" value="ATPase_P-typ_cation-transptr_C"/>
</dbReference>
<dbReference type="InterPro" id="IPR004014">
    <property type="entry name" value="ATPase_P-typ_cation-transptr_N"/>
</dbReference>
<keyword evidence="7" id="KW-0740">Sodium/potassium transport</keyword>
<dbReference type="Proteomes" id="UP000094527">
    <property type="component" value="Unassembled WGS sequence"/>
</dbReference>
<keyword evidence="5 18" id="KW-0633">Potassium transport</keyword>
<dbReference type="GO" id="GO:0005391">
    <property type="term" value="F:P-type sodium:potassium-exchanging transporter activity"/>
    <property type="evidence" value="ECO:0007669"/>
    <property type="project" value="TreeGrafter"/>
</dbReference>
<keyword evidence="9 18" id="KW-0547">Nucleotide-binding</keyword>
<proteinExistence type="inferred from homology"/>
<evidence type="ECO:0000256" key="6">
    <source>
        <dbReference type="ARBA" id="ARBA00022553"/>
    </source>
</evidence>
<dbReference type="InterPro" id="IPR001757">
    <property type="entry name" value="P_typ_ATPase"/>
</dbReference>
<dbReference type="PANTHER" id="PTHR43294">
    <property type="entry name" value="SODIUM/POTASSIUM-TRANSPORTING ATPASE SUBUNIT ALPHA"/>
    <property type="match status" value="1"/>
</dbReference>
<organism evidence="20 21">
    <name type="scientific">Orchesella cincta</name>
    <name type="common">Springtail</name>
    <name type="synonym">Podura cincta</name>
    <dbReference type="NCBI Taxonomy" id="48709"/>
    <lineage>
        <taxon>Eukaryota</taxon>
        <taxon>Metazoa</taxon>
        <taxon>Ecdysozoa</taxon>
        <taxon>Arthropoda</taxon>
        <taxon>Hexapoda</taxon>
        <taxon>Collembola</taxon>
        <taxon>Entomobryomorpha</taxon>
        <taxon>Entomobryoidea</taxon>
        <taxon>Orchesellidae</taxon>
        <taxon>Orchesellinae</taxon>
        <taxon>Orchesella</taxon>
    </lineage>
</organism>
<dbReference type="Pfam" id="PF00689">
    <property type="entry name" value="Cation_ATPase_C"/>
    <property type="match status" value="1"/>
</dbReference>
<comment type="function">
    <text evidence="16">This is the catalytic component of the active enzyme, which catalyzes the hydrolysis of ATP coupled with the exchange of sodium and potassium ions across the plasma membrane. This action creates the electrochemical gradient of sodium and potassium ions, providing the energy for active transport of various nutrients.</text>
</comment>
<protein>
    <recommendedName>
        <fullName evidence="18">Sodium/potassium-transporting ATPase subunit alpha</fullName>
    </recommendedName>
</protein>
<dbReference type="FunFam" id="3.40.50.1000:FF:000001">
    <property type="entry name" value="Phospholipid-transporting ATPase IC"/>
    <property type="match status" value="1"/>
</dbReference>
<feature type="domain" description="Cation-transporting P-type ATPase N-terminal" evidence="19">
    <location>
        <begin position="2"/>
        <end position="63"/>
    </location>
</feature>
<keyword evidence="11 18" id="KW-0630">Potassium</keyword>
<dbReference type="GO" id="GO:0030007">
    <property type="term" value="P:intracellular potassium ion homeostasis"/>
    <property type="evidence" value="ECO:0007669"/>
    <property type="project" value="TreeGrafter"/>
</dbReference>
<evidence type="ECO:0000256" key="5">
    <source>
        <dbReference type="ARBA" id="ARBA00022538"/>
    </source>
</evidence>
<dbReference type="InterPro" id="IPR008250">
    <property type="entry name" value="ATPase_P-typ_transduc_dom_A_sf"/>
</dbReference>
<keyword evidence="18" id="KW-0479">Metal-binding</keyword>
<dbReference type="GO" id="GO:1990573">
    <property type="term" value="P:potassium ion import across plasma membrane"/>
    <property type="evidence" value="ECO:0007669"/>
    <property type="project" value="TreeGrafter"/>
</dbReference>
<feature type="transmembrane region" description="Helical" evidence="18">
    <location>
        <begin position="799"/>
        <end position="822"/>
    </location>
</feature>
<comment type="caution">
    <text evidence="20">The sequence shown here is derived from an EMBL/GenBank/DDBJ whole genome shotgun (WGS) entry which is preliminary data.</text>
</comment>
<dbReference type="SFLD" id="SFLDS00003">
    <property type="entry name" value="Haloacid_Dehalogenase"/>
    <property type="match status" value="1"/>
</dbReference>
<evidence type="ECO:0000256" key="10">
    <source>
        <dbReference type="ARBA" id="ARBA00022840"/>
    </source>
</evidence>
<dbReference type="InterPro" id="IPR018303">
    <property type="entry name" value="ATPase_P-typ_P_site"/>
</dbReference>
<dbReference type="SUPFAM" id="SSF81660">
    <property type="entry name" value="Metal cation-transporting ATPase, ATP-binding domain N"/>
    <property type="match status" value="1"/>
</dbReference>
<evidence type="ECO:0000256" key="18">
    <source>
        <dbReference type="RuleBase" id="RU362084"/>
    </source>
</evidence>
<evidence type="ECO:0000256" key="13">
    <source>
        <dbReference type="ARBA" id="ARBA00022989"/>
    </source>
</evidence>
<keyword evidence="8 18" id="KW-0812">Transmembrane</keyword>
<evidence type="ECO:0000256" key="9">
    <source>
        <dbReference type="ARBA" id="ARBA00022741"/>
    </source>
</evidence>
<keyword evidence="12" id="KW-1278">Translocase</keyword>
<dbReference type="InterPro" id="IPR036412">
    <property type="entry name" value="HAD-like_sf"/>
</dbReference>
<dbReference type="GO" id="GO:0005886">
    <property type="term" value="C:plasma membrane"/>
    <property type="evidence" value="ECO:0007669"/>
    <property type="project" value="UniProtKB-SubCell"/>
</dbReference>
<feature type="transmembrane region" description="Helical" evidence="18">
    <location>
        <begin position="238"/>
        <end position="262"/>
    </location>
</feature>
<dbReference type="FunFam" id="3.40.1110.10:FF:000001">
    <property type="entry name" value="Sodium/potassium-transporting ATPase subunit alpha"/>
    <property type="match status" value="1"/>
</dbReference>
<feature type="transmembrane region" description="Helical" evidence="18">
    <location>
        <begin position="43"/>
        <end position="64"/>
    </location>
</feature>
<keyword evidence="4" id="KW-1003">Cell membrane</keyword>
<feature type="transmembrane region" description="Helical" evidence="18">
    <location>
        <begin position="935"/>
        <end position="952"/>
    </location>
</feature>
<evidence type="ECO:0000256" key="4">
    <source>
        <dbReference type="ARBA" id="ARBA00022475"/>
    </source>
</evidence>
<dbReference type="EMBL" id="LJIJ01000570">
    <property type="protein sequence ID" value="ODM96161.1"/>
    <property type="molecule type" value="Genomic_DNA"/>
</dbReference>
<keyword evidence="21" id="KW-1185">Reference proteome</keyword>
<evidence type="ECO:0000256" key="3">
    <source>
        <dbReference type="ARBA" id="ARBA00022448"/>
    </source>
</evidence>
<sequence>MRYRDYTVGLTNRQAELHQSRFGLNLLTPPKETPEWIKFARNLLGGFAILMWIGAFLCFAAFAVQNATKPDAPKDYLYLGIVLASVVLISGLFSYYQEAKSSRIMDSFKKLVPQYAQVIREGSQTSICVTELAVGDIVELKYGDRIPADIRLFESYGLKVDNSALTGESEAVARSAECTHDNPLETKNLVFFSTSAIEGTGKGVVVNVGDRTLMGRIAGLASRLESSQTPIAREMDHFVHIISSVAIFFGVLFFIISVAMGYSWLDSAVFLIGIIVANVPEGLLATVTVCLALTAKRMASKNCLVKHLEAVETLGSVSVICSDKTGTLTQNKMSTSHMWYNGKMHAVERPEDTTNEGMSKITVGDPEFMALATVARLCSRAHFKPGQVGIPDALREVMGDATESAILKSMETLLGNVENFRFKNRKVCEIPFNSTNKFQVSVHCNKGECGSHYLLAMKGAPEKIITLCTTILVNGETVEIDDNWKAQFKAAYEDLGARGERVIGFCDYRLPAEEFAEGHAFSTENPDFLSQNFRFVGLISLIDPPRVNVPNAVRTCRSAGIKVVMVTGDHPLTAKTIARQVGIISPDNKTLDELAADQGIEESEIDPTQVKVAVIHGSELIDMDEEELDSIIKNYDELVFARTSPQQKLQIVEGFQRQGTCVAVTGDGVNDSPALKKADIGISMGITGSDVSKEAADMILLDDNFASIVTGVEEGRLIFDNLKKCVFYTLTDNISELTPFFLFILARIPLPLGTISILCIDLGTDVVPAVSLAYEKGESDIMKRAPRNPLKDNLVTKQLISYAYGQIGMIESFAGMLTYFVIMSENGFFPLKLLGLRSKWDAPQINDLEDSFGQEWTFEQRKRLENTCSAAYFVSIVVCQWANLIISKTRRVSIFRKGMTNWVLNFALVFETALACVLIYTPGMDVALKMMPLKLHWWLTALPFAVLIFVYDEIRRLIIRRRPGSWIEEEFYY</sequence>
<feature type="transmembrane region" description="Helical" evidence="18">
    <location>
        <begin position="899"/>
        <end position="923"/>
    </location>
</feature>
<evidence type="ECO:0000256" key="12">
    <source>
        <dbReference type="ARBA" id="ARBA00022967"/>
    </source>
</evidence>
<accession>A0A1D2MTD1</accession>
<evidence type="ECO:0000313" key="20">
    <source>
        <dbReference type="EMBL" id="ODM96161.1"/>
    </source>
</evidence>
<feature type="transmembrane region" description="Helical" evidence="18">
    <location>
        <begin position="76"/>
        <end position="96"/>
    </location>
</feature>
<comment type="similarity">
    <text evidence="2 18">Belongs to the cation transport ATPase (P-type) (TC 3.A.3) family. Type IIC subfamily.</text>
</comment>
<dbReference type="InterPro" id="IPR044492">
    <property type="entry name" value="P_typ_ATPase_HD_dom"/>
</dbReference>
<keyword evidence="15 18" id="KW-0472">Membrane</keyword>
<dbReference type="PRINTS" id="PR00121">
    <property type="entry name" value="NAKATPASE"/>
</dbReference>
<comment type="subcellular location">
    <subcellularLocation>
        <location evidence="1 18">Cell membrane</location>
        <topology evidence="1 18">Multi-pass membrane protein</topology>
    </subcellularLocation>
</comment>
<evidence type="ECO:0000256" key="15">
    <source>
        <dbReference type="ARBA" id="ARBA00023136"/>
    </source>
</evidence>
<name>A0A1D2MTD1_ORCCI</name>
<keyword evidence="7" id="KW-0739">Sodium transport</keyword>
<evidence type="ECO:0000256" key="17">
    <source>
        <dbReference type="ARBA" id="ARBA00038795"/>
    </source>
</evidence>
<dbReference type="OrthoDB" id="3352408at2759"/>
<keyword evidence="7" id="KW-0915">Sodium</keyword>
<dbReference type="GO" id="GO:0005524">
    <property type="term" value="F:ATP binding"/>
    <property type="evidence" value="ECO:0007669"/>
    <property type="project" value="UniProtKB-KW"/>
</dbReference>
<dbReference type="Pfam" id="PF00690">
    <property type="entry name" value="Cation_ATPase_N"/>
    <property type="match status" value="1"/>
</dbReference>
<dbReference type="InterPro" id="IPR059000">
    <property type="entry name" value="ATPase_P-type_domA"/>
</dbReference>
<dbReference type="InterPro" id="IPR005775">
    <property type="entry name" value="P-type_ATPase_IIC"/>
</dbReference>
<dbReference type="SUPFAM" id="SSF81653">
    <property type="entry name" value="Calcium ATPase, transduction domain A"/>
    <property type="match status" value="1"/>
</dbReference>
<dbReference type="Gene3D" id="2.70.150.10">
    <property type="entry name" value="Calcium-transporting ATPase, cytoplasmic transduction domain A"/>
    <property type="match status" value="1"/>
</dbReference>
<dbReference type="SFLD" id="SFLDF00027">
    <property type="entry name" value="p-type_atpase"/>
    <property type="match status" value="1"/>
</dbReference>
<feature type="transmembrane region" description="Helical" evidence="18">
    <location>
        <begin position="870"/>
        <end position="887"/>
    </location>
</feature>
<keyword evidence="13 18" id="KW-1133">Transmembrane helix</keyword>
<evidence type="ECO:0000256" key="7">
    <source>
        <dbReference type="ARBA" id="ARBA00022607"/>
    </source>
</evidence>
<evidence type="ECO:0000256" key="16">
    <source>
        <dbReference type="ARBA" id="ARBA00037422"/>
    </source>
</evidence>
<dbReference type="FunFam" id="1.20.1110.10:FF:000095">
    <property type="entry name" value="Sodium/potassium-transporting ATPase subunit alpha-1"/>
    <property type="match status" value="2"/>
</dbReference>
<keyword evidence="3 18" id="KW-0813">Transport</keyword>
<evidence type="ECO:0000256" key="8">
    <source>
        <dbReference type="ARBA" id="ARBA00022692"/>
    </source>
</evidence>
<reference evidence="20 21" key="1">
    <citation type="journal article" date="2016" name="Genome Biol. Evol.">
        <title>Gene Family Evolution Reflects Adaptation to Soil Environmental Stressors in the Genome of the Collembolan Orchesella cincta.</title>
        <authorList>
            <person name="Faddeeva-Vakhrusheva A."/>
            <person name="Derks M.F."/>
            <person name="Anvar S.Y."/>
            <person name="Agamennone V."/>
            <person name="Suring W."/>
            <person name="Smit S."/>
            <person name="van Straalen N.M."/>
            <person name="Roelofs D."/>
        </authorList>
    </citation>
    <scope>NUCLEOTIDE SEQUENCE [LARGE SCALE GENOMIC DNA]</scope>
    <source>
        <tissue evidence="20">Mixed pool</tissue>
    </source>
</reference>
<dbReference type="InterPro" id="IPR023214">
    <property type="entry name" value="HAD_sf"/>
</dbReference>
<dbReference type="Gene3D" id="3.40.1110.10">
    <property type="entry name" value="Calcium-transporting ATPase, cytoplasmic domain N"/>
    <property type="match status" value="1"/>
</dbReference>
<dbReference type="SMART" id="SM00831">
    <property type="entry name" value="Cation_ATPase_N"/>
    <property type="match status" value="1"/>
</dbReference>
<comment type="subunit">
    <text evidence="17">The sodium/potassium-transporting ATPase is composed of a catalytic alpha subunit, an auxiliary non-catalytic beta subunit and an additional regulatory subunit.</text>
</comment>
<dbReference type="GO" id="GO:0006883">
    <property type="term" value="P:intracellular sodium ion homeostasis"/>
    <property type="evidence" value="ECO:0007669"/>
    <property type="project" value="TreeGrafter"/>
</dbReference>
<dbReference type="GO" id="GO:0016887">
    <property type="term" value="F:ATP hydrolysis activity"/>
    <property type="evidence" value="ECO:0007669"/>
    <property type="project" value="InterPro"/>
</dbReference>
<dbReference type="InterPro" id="IPR023299">
    <property type="entry name" value="ATPase_P-typ_cyto_dom_N"/>
</dbReference>
<keyword evidence="10 18" id="KW-0067">ATP-binding</keyword>
<dbReference type="GO" id="GO:0046872">
    <property type="term" value="F:metal ion binding"/>
    <property type="evidence" value="ECO:0007669"/>
    <property type="project" value="UniProtKB-KW"/>
</dbReference>
<dbReference type="PRINTS" id="PR00119">
    <property type="entry name" value="CATATPASE"/>
</dbReference>
<dbReference type="GO" id="GO:0036376">
    <property type="term" value="P:sodium ion export across plasma membrane"/>
    <property type="evidence" value="ECO:0007669"/>
    <property type="project" value="TreeGrafter"/>
</dbReference>
<dbReference type="AlphaFoldDB" id="A0A1D2MTD1"/>
<evidence type="ECO:0000256" key="14">
    <source>
        <dbReference type="ARBA" id="ARBA00023065"/>
    </source>
</evidence>
<dbReference type="Gene3D" id="1.20.1110.10">
    <property type="entry name" value="Calcium-transporting ATPase, transmembrane domain"/>
    <property type="match status" value="1"/>
</dbReference>
<evidence type="ECO:0000256" key="1">
    <source>
        <dbReference type="ARBA" id="ARBA00004651"/>
    </source>
</evidence>
<keyword evidence="14 18" id="KW-0406">Ion transport</keyword>
<dbReference type="Pfam" id="PF00122">
    <property type="entry name" value="E1-E2_ATPase"/>
    <property type="match status" value="1"/>
</dbReference>
<dbReference type="NCBIfam" id="TIGR01106">
    <property type="entry name" value="ATPase-IIC_X-K"/>
    <property type="match status" value="1"/>
</dbReference>
<dbReference type="SUPFAM" id="SSF56784">
    <property type="entry name" value="HAD-like"/>
    <property type="match status" value="1"/>
</dbReference>
<dbReference type="OMA" id="VCQWANL"/>
<dbReference type="InterPro" id="IPR023298">
    <property type="entry name" value="ATPase_P-typ_TM_dom_sf"/>
</dbReference>
<dbReference type="Pfam" id="PF13246">
    <property type="entry name" value="Cation_ATPase"/>
    <property type="match status" value="1"/>
</dbReference>
<dbReference type="FunFam" id="2.70.150.10:FF:000003">
    <property type="entry name" value="Sodium/potassium-transporting ATPase subunit alpha"/>
    <property type="match status" value="1"/>
</dbReference>
<evidence type="ECO:0000313" key="21">
    <source>
        <dbReference type="Proteomes" id="UP000094527"/>
    </source>
</evidence>
<dbReference type="NCBIfam" id="TIGR01494">
    <property type="entry name" value="ATPase_P-type"/>
    <property type="match status" value="2"/>
</dbReference>
<dbReference type="STRING" id="48709.A0A1D2MTD1"/>
<evidence type="ECO:0000256" key="11">
    <source>
        <dbReference type="ARBA" id="ARBA00022958"/>
    </source>
</evidence>
<dbReference type="PANTHER" id="PTHR43294:SF21">
    <property type="entry name" value="CATION TRANSPORTING ATPASE"/>
    <property type="match status" value="1"/>
</dbReference>
<dbReference type="SFLD" id="SFLDG00002">
    <property type="entry name" value="C1.7:_P-type_atpase_like"/>
    <property type="match status" value="1"/>
</dbReference>
<dbReference type="FunFam" id="3.40.50.1000:FF:000083">
    <property type="entry name" value="Sodium/potassium-transporting ATPase subunit alpha"/>
    <property type="match status" value="1"/>
</dbReference>
<dbReference type="SUPFAM" id="SSF81665">
    <property type="entry name" value="Calcium ATPase, transmembrane domain M"/>
    <property type="match status" value="1"/>
</dbReference>
<gene>
    <name evidence="20" type="ORF">Ocin01_10521</name>
</gene>
<dbReference type="InterPro" id="IPR050510">
    <property type="entry name" value="Cation_transp_ATPase_P-type"/>
</dbReference>
<evidence type="ECO:0000256" key="2">
    <source>
        <dbReference type="ARBA" id="ARBA00006934"/>
    </source>
</evidence>